<dbReference type="EMBL" id="CP049257">
    <property type="protein sequence ID" value="QIG44240.1"/>
    <property type="molecule type" value="Genomic_DNA"/>
</dbReference>
<sequence>MIVETEVEGEPDQVRAVADWLRGTYQAAVERAAQHTQAARQLVGGEWGGQAASTYSRAARAVVASCDAEAARIGRAADLLDVLATRMQQRENWMERIRGRARDAGLVVTGTRIRHVDRTDIGVPADDAEAAAKDHEADLEILLQDLGQEVDEAHQTFRDWVHGELDLAVQAERRRAHLGPTPGEIGSALAKNLATGAASAVSSKVDFALSVGGAALALGKGEPGEFDDTDAGVVVSTVAGAGVDAAVSSTPWSVVAGAVVDTGVDLAGGEDGRDPLAPPPTDPDPGRRGPRGPSPRPEER</sequence>
<reference evidence="2 3" key="1">
    <citation type="submission" date="2020-02" db="EMBL/GenBank/DDBJ databases">
        <title>Full genome sequence of Nocardioides sp. R-3366.</title>
        <authorList>
            <person name="Im W.-T."/>
        </authorList>
    </citation>
    <scope>NUCLEOTIDE SEQUENCE [LARGE SCALE GENOMIC DNA]</scope>
    <source>
        <strain evidence="2 3">R-3366</strain>
    </source>
</reference>
<organism evidence="2 3">
    <name type="scientific">Nocardioides anomalus</name>
    <dbReference type="NCBI Taxonomy" id="2712223"/>
    <lineage>
        <taxon>Bacteria</taxon>
        <taxon>Bacillati</taxon>
        <taxon>Actinomycetota</taxon>
        <taxon>Actinomycetes</taxon>
        <taxon>Propionibacteriales</taxon>
        <taxon>Nocardioidaceae</taxon>
        <taxon>Nocardioides</taxon>
    </lineage>
</organism>
<accession>A0A6G6WGR0</accession>
<proteinExistence type="predicted"/>
<dbReference type="AlphaFoldDB" id="A0A6G6WGR0"/>
<evidence type="ECO:0000313" key="2">
    <source>
        <dbReference type="EMBL" id="QIG44240.1"/>
    </source>
</evidence>
<evidence type="ECO:0000256" key="1">
    <source>
        <dbReference type="SAM" id="MobiDB-lite"/>
    </source>
</evidence>
<keyword evidence="3" id="KW-1185">Reference proteome</keyword>
<name>A0A6G6WGR0_9ACTN</name>
<evidence type="ECO:0000313" key="3">
    <source>
        <dbReference type="Proteomes" id="UP000502996"/>
    </source>
</evidence>
<dbReference type="Proteomes" id="UP000502996">
    <property type="component" value="Chromosome"/>
</dbReference>
<dbReference type="KEGG" id="nano:G5V58_16975"/>
<gene>
    <name evidence="2" type="ORF">G5V58_16975</name>
</gene>
<dbReference type="RefSeq" id="WP_165235297.1">
    <property type="nucleotide sequence ID" value="NZ_CP049257.1"/>
</dbReference>
<protein>
    <submittedName>
        <fullName evidence="2">Uncharacterized protein</fullName>
    </submittedName>
</protein>
<feature type="region of interest" description="Disordered" evidence="1">
    <location>
        <begin position="264"/>
        <end position="300"/>
    </location>
</feature>